<organism evidence="2 3">
    <name type="scientific">Priapulus caudatus</name>
    <name type="common">Priapulid worm</name>
    <dbReference type="NCBI Taxonomy" id="37621"/>
    <lineage>
        <taxon>Eukaryota</taxon>
        <taxon>Metazoa</taxon>
        <taxon>Ecdysozoa</taxon>
        <taxon>Scalidophora</taxon>
        <taxon>Priapulida</taxon>
        <taxon>Priapulimorpha</taxon>
        <taxon>Priapulimorphida</taxon>
        <taxon>Priapulidae</taxon>
        <taxon>Priapulus</taxon>
    </lineage>
</organism>
<dbReference type="PANTHER" id="PTHR43861">
    <property type="entry name" value="TRANS-ACONITATE 2-METHYLTRANSFERASE-RELATED"/>
    <property type="match status" value="1"/>
</dbReference>
<name>A0ABM1EPS1_PRICU</name>
<dbReference type="RefSeq" id="XP_014674192.1">
    <property type="nucleotide sequence ID" value="XM_014818706.1"/>
</dbReference>
<sequence length="297" mass="33407">MSAYEDYETVSRCYDKFRHPIGAETELSALCALGKPLQELHIADIGCGTGNYTKYFLDNGVGKVSIFDASEGMLNCARVKVADYIAGGRVPHCQLLQLPNSIPGSAQYDAIFMNYVLHHFGCPEDNTATETFPKATAALRNVYEALRKGGYFIMSTSLRPQRDHCVWYHALIDDLDDLFKDPIMDLAFGGEYNTVERALTAIGFSSMKAIVPLHEIVMKPEHYYNMDAAFDPEFLLSDSTFTLVRQRDKETGDNGIKTFHQRVRALKERNEADAFMEKREVLRKTYGCATVIIAQKP</sequence>
<dbReference type="Proteomes" id="UP000695022">
    <property type="component" value="Unplaced"/>
</dbReference>
<dbReference type="CDD" id="cd02440">
    <property type="entry name" value="AdoMet_MTases"/>
    <property type="match status" value="1"/>
</dbReference>
<proteinExistence type="predicted"/>
<dbReference type="SUPFAM" id="SSF53335">
    <property type="entry name" value="S-adenosyl-L-methionine-dependent methyltransferases"/>
    <property type="match status" value="1"/>
</dbReference>
<accession>A0ABM1EPS1</accession>
<evidence type="ECO:0000259" key="1">
    <source>
        <dbReference type="Pfam" id="PF08242"/>
    </source>
</evidence>
<dbReference type="InterPro" id="IPR029063">
    <property type="entry name" value="SAM-dependent_MTases_sf"/>
</dbReference>
<dbReference type="GeneID" id="106814392"/>
<gene>
    <name evidence="3" type="primary">LOC106814392</name>
</gene>
<evidence type="ECO:0000313" key="2">
    <source>
        <dbReference type="Proteomes" id="UP000695022"/>
    </source>
</evidence>
<feature type="domain" description="Methyltransferase type 12" evidence="1">
    <location>
        <begin position="44"/>
        <end position="152"/>
    </location>
</feature>
<evidence type="ECO:0000313" key="3">
    <source>
        <dbReference type="RefSeq" id="XP_014674192.1"/>
    </source>
</evidence>
<dbReference type="Pfam" id="PF08242">
    <property type="entry name" value="Methyltransf_12"/>
    <property type="match status" value="1"/>
</dbReference>
<keyword evidence="2" id="KW-1185">Reference proteome</keyword>
<dbReference type="Gene3D" id="3.40.50.150">
    <property type="entry name" value="Vaccinia Virus protein VP39"/>
    <property type="match status" value="1"/>
</dbReference>
<dbReference type="InterPro" id="IPR013217">
    <property type="entry name" value="Methyltransf_12"/>
</dbReference>
<protein>
    <submittedName>
        <fullName evidence="3">Uncharacterized protein LOC106814392</fullName>
    </submittedName>
</protein>
<reference evidence="3" key="1">
    <citation type="submission" date="2025-08" db="UniProtKB">
        <authorList>
            <consortium name="RefSeq"/>
        </authorList>
    </citation>
    <scope>IDENTIFICATION</scope>
</reference>
<dbReference type="PANTHER" id="PTHR43861:SF1">
    <property type="entry name" value="TRANS-ACONITATE 2-METHYLTRANSFERASE"/>
    <property type="match status" value="1"/>
</dbReference>